<name>A0A382P7R6_9ZZZZ</name>
<feature type="domain" description="Nucleotidyl transferase" evidence="3">
    <location>
        <begin position="2"/>
        <end position="133"/>
    </location>
</feature>
<dbReference type="SUPFAM" id="SSF53448">
    <property type="entry name" value="Nucleotide-diphospho-sugar transferases"/>
    <property type="match status" value="1"/>
</dbReference>
<dbReference type="CDD" id="cd02523">
    <property type="entry name" value="PC_cytidylyltransferase"/>
    <property type="match status" value="1"/>
</dbReference>
<dbReference type="PANTHER" id="PTHR43584:SF8">
    <property type="entry name" value="N-ACETYLMURAMATE ALPHA-1-PHOSPHATE URIDYLYLTRANSFERASE"/>
    <property type="match status" value="1"/>
</dbReference>
<organism evidence="4">
    <name type="scientific">marine metagenome</name>
    <dbReference type="NCBI Taxonomy" id="408172"/>
    <lineage>
        <taxon>unclassified sequences</taxon>
        <taxon>metagenomes</taxon>
        <taxon>ecological metagenomes</taxon>
    </lineage>
</organism>
<proteinExistence type="predicted"/>
<dbReference type="InterPro" id="IPR005835">
    <property type="entry name" value="NTP_transferase_dom"/>
</dbReference>
<accession>A0A382P7R6</accession>
<dbReference type="InterPro" id="IPR050065">
    <property type="entry name" value="GlmU-like"/>
</dbReference>
<dbReference type="AlphaFoldDB" id="A0A382P7R6"/>
<keyword evidence="2" id="KW-0548">Nucleotidyltransferase</keyword>
<dbReference type="PANTHER" id="PTHR43584">
    <property type="entry name" value="NUCLEOTIDYL TRANSFERASE"/>
    <property type="match status" value="1"/>
</dbReference>
<evidence type="ECO:0000259" key="3">
    <source>
        <dbReference type="Pfam" id="PF00483"/>
    </source>
</evidence>
<dbReference type="InterPro" id="IPR029044">
    <property type="entry name" value="Nucleotide-diphossugar_trans"/>
</dbReference>
<reference evidence="4" key="1">
    <citation type="submission" date="2018-05" db="EMBL/GenBank/DDBJ databases">
        <authorList>
            <person name="Lanie J.A."/>
            <person name="Ng W.-L."/>
            <person name="Kazmierczak K.M."/>
            <person name="Andrzejewski T.M."/>
            <person name="Davidsen T.M."/>
            <person name="Wayne K.J."/>
            <person name="Tettelin H."/>
            <person name="Glass J.I."/>
            <person name="Rusch D."/>
            <person name="Podicherti R."/>
            <person name="Tsui H.-C.T."/>
            <person name="Winkler M.E."/>
        </authorList>
    </citation>
    <scope>NUCLEOTIDE SEQUENCE</scope>
</reference>
<dbReference type="Pfam" id="PF00483">
    <property type="entry name" value="NTP_transferase"/>
    <property type="match status" value="1"/>
</dbReference>
<evidence type="ECO:0000256" key="1">
    <source>
        <dbReference type="ARBA" id="ARBA00022679"/>
    </source>
</evidence>
<dbReference type="GO" id="GO:0016779">
    <property type="term" value="F:nucleotidyltransferase activity"/>
    <property type="evidence" value="ECO:0007669"/>
    <property type="project" value="UniProtKB-KW"/>
</dbReference>
<sequence length="251" mass="28918">MKAIILAAGKGERLMPLTSDTPKSLLELENGTTLLESQLITINKTVIDKVVIVTGYLTEKIESKVQRYSKEYNIDIQIIYNPFFDISNNLLSLWQARHEMESDFIIINGDDIFNDSVLFGLLEHDKNELITMVIDRKETYDEDDMKLIVENGRILEVSKKIPLNEANGESIGMIRVTGEAKGIMVDTMERMVRNKKNMQVFYLAMIQELINQGIVVGYHEISSKDWAEIDFHPDLEDIRKKISTFNKEWIK</sequence>
<keyword evidence="1" id="KW-0808">Transferase</keyword>
<dbReference type="EMBL" id="UINC01105156">
    <property type="protein sequence ID" value="SVC68880.1"/>
    <property type="molecule type" value="Genomic_DNA"/>
</dbReference>
<protein>
    <recommendedName>
        <fullName evidence="3">Nucleotidyl transferase domain-containing protein</fullName>
    </recommendedName>
</protein>
<evidence type="ECO:0000313" key="4">
    <source>
        <dbReference type="EMBL" id="SVC68880.1"/>
    </source>
</evidence>
<dbReference type="Gene3D" id="3.90.550.10">
    <property type="entry name" value="Spore Coat Polysaccharide Biosynthesis Protein SpsA, Chain A"/>
    <property type="match status" value="1"/>
</dbReference>
<evidence type="ECO:0000256" key="2">
    <source>
        <dbReference type="ARBA" id="ARBA00022695"/>
    </source>
</evidence>
<gene>
    <name evidence="4" type="ORF">METZ01_LOCUS321734</name>
</gene>